<feature type="domain" description="Alginate export" evidence="2">
    <location>
        <begin position="81"/>
        <end position="495"/>
    </location>
</feature>
<feature type="chain" id="PRO_5047180255" evidence="1">
    <location>
        <begin position="29"/>
        <end position="507"/>
    </location>
</feature>
<protein>
    <submittedName>
        <fullName evidence="3">Alginate export family protein</fullName>
    </submittedName>
</protein>
<evidence type="ECO:0000313" key="3">
    <source>
        <dbReference type="EMBL" id="MDX8127770.1"/>
    </source>
</evidence>
<evidence type="ECO:0000259" key="2">
    <source>
        <dbReference type="Pfam" id="PF13372"/>
    </source>
</evidence>
<dbReference type="RefSeq" id="WP_033158027.1">
    <property type="nucleotide sequence ID" value="NZ_JAXARY010000008.1"/>
</dbReference>
<dbReference type="Gene3D" id="2.40.160.100">
    <property type="match status" value="1"/>
</dbReference>
<gene>
    <name evidence="3" type="ORF">QLH52_10800</name>
</gene>
<organism evidence="3 4">
    <name type="scientific">Methylomonas defluvii</name>
    <dbReference type="NCBI Taxonomy" id="3045149"/>
    <lineage>
        <taxon>Bacteria</taxon>
        <taxon>Pseudomonadati</taxon>
        <taxon>Pseudomonadota</taxon>
        <taxon>Gammaproteobacteria</taxon>
        <taxon>Methylococcales</taxon>
        <taxon>Methylococcaceae</taxon>
        <taxon>Methylomonas</taxon>
    </lineage>
</organism>
<sequence>MSSKPFKITTIKSALLAGGALLSLSVFADASLQQAGASTKRADNAFRQDNGDTVRKEPLRINPGDKRPADQFKVDVFGHPLTIGGAYELEPRYVEDRRLDPRRDDDVANVYQDLKLELFYQWSKSLSFFVQSDVYYDPEVYTESGLDQYEAGIKLTQAWLFIHQLLDSGFSLQLGRQRIADKRQWWWNDELDAARIYFGEDTLFAELAIAKELGSKQSDQDFIDPVSDRVVRLMGDMVWQWDPKQNLSLFFLSQFDNSDNQRPGDLIRANRKDSSDGDLTWFGGRAMGKFKIEHIGKIGYWLDSALVFGDETTQTFTDINSNVSRVGAQTPKHVAAWGMDAGITWYSNLFLEPYVTLGYAYGSGDSNPDDGTDNSYRQSGIHNNKIKLSGSQRFRYYGELFRPELSNLNIMTAALGFPISEQSSIDLLYHHYEQATPSSVIRDSRIRATPNGRSGTLGDEFDLVLSLDEWKHLQVQFAGSVFMAGPAFGALEGNNSFQLDLTFKYSF</sequence>
<dbReference type="EMBL" id="JAXARY010000008">
    <property type="protein sequence ID" value="MDX8127770.1"/>
    <property type="molecule type" value="Genomic_DNA"/>
</dbReference>
<keyword evidence="1" id="KW-0732">Signal</keyword>
<dbReference type="Proteomes" id="UP001284537">
    <property type="component" value="Unassembled WGS sequence"/>
</dbReference>
<dbReference type="Pfam" id="PF13372">
    <property type="entry name" value="Alginate_exp"/>
    <property type="match status" value="1"/>
</dbReference>
<name>A0ABU4UEG9_9GAMM</name>
<accession>A0ABU4UEG9</accession>
<feature type="signal peptide" evidence="1">
    <location>
        <begin position="1"/>
        <end position="28"/>
    </location>
</feature>
<comment type="caution">
    <text evidence="3">The sequence shown here is derived from an EMBL/GenBank/DDBJ whole genome shotgun (WGS) entry which is preliminary data.</text>
</comment>
<evidence type="ECO:0000256" key="1">
    <source>
        <dbReference type="SAM" id="SignalP"/>
    </source>
</evidence>
<keyword evidence="4" id="KW-1185">Reference proteome</keyword>
<evidence type="ECO:0000313" key="4">
    <source>
        <dbReference type="Proteomes" id="UP001284537"/>
    </source>
</evidence>
<dbReference type="InterPro" id="IPR053728">
    <property type="entry name" value="Alginate_Permeability_Chnl"/>
</dbReference>
<proteinExistence type="predicted"/>
<dbReference type="InterPro" id="IPR025388">
    <property type="entry name" value="Alginate_export_dom"/>
</dbReference>
<reference evidence="3 4" key="1">
    <citation type="submission" date="2023-11" db="EMBL/GenBank/DDBJ databases">
        <authorList>
            <person name="Ouyang M.-Y."/>
        </authorList>
    </citation>
    <scope>NUCLEOTIDE SEQUENCE [LARGE SCALE GENOMIC DNA]</scope>
    <source>
        <strain evidence="3 4">OY6</strain>
    </source>
</reference>